<organism evidence="3 4">
    <name type="scientific">Antricoccus suffuscus</name>
    <dbReference type="NCBI Taxonomy" id="1629062"/>
    <lineage>
        <taxon>Bacteria</taxon>
        <taxon>Bacillati</taxon>
        <taxon>Actinomycetota</taxon>
        <taxon>Actinomycetes</taxon>
        <taxon>Geodermatophilales</taxon>
        <taxon>Antricoccaceae</taxon>
        <taxon>Antricoccus</taxon>
    </lineage>
</organism>
<evidence type="ECO:0000313" key="4">
    <source>
        <dbReference type="Proteomes" id="UP000237752"/>
    </source>
</evidence>
<dbReference type="InterPro" id="IPR020904">
    <property type="entry name" value="Sc_DH/Rdtase_CS"/>
</dbReference>
<sequence length="260" mass="26800">MSSWLAGKRALVVGGGSGIGRGVVAAFRAEGAAVGVLELDRAKCASLTEADPDLLVVEGDATTAAANQRAVTESVDAFGGLDVLVSCVGIFDFYRQLEDISDDELGPAFDEIFSVNVLSYLRSAKAAIPALRASGGNIVLTESTSAYAAGRGGTLYVASKFATRGLVTTLAHELAPDIRVNGVAPGGTLNTDLRGLTSFGLQETRLSGPDRARELAARTPLHVALGPEDHAWGYVFLASDRARGITGRVVHSDGGTGVGQ</sequence>
<keyword evidence="2" id="KW-0560">Oxidoreductase</keyword>
<comment type="caution">
    <text evidence="3">The sequence shown here is derived from an EMBL/GenBank/DDBJ whole genome shotgun (WGS) entry which is preliminary data.</text>
</comment>
<evidence type="ECO:0000256" key="1">
    <source>
        <dbReference type="ARBA" id="ARBA00006484"/>
    </source>
</evidence>
<dbReference type="InterPro" id="IPR036291">
    <property type="entry name" value="NAD(P)-bd_dom_sf"/>
</dbReference>
<dbReference type="GO" id="GO:0050664">
    <property type="term" value="F:oxidoreductase activity, acting on NAD(P)H, oxygen as acceptor"/>
    <property type="evidence" value="ECO:0007669"/>
    <property type="project" value="TreeGrafter"/>
</dbReference>
<dbReference type="RefSeq" id="WP_106349323.1">
    <property type="nucleotide sequence ID" value="NZ_PVUE01000009.1"/>
</dbReference>
<dbReference type="NCBIfam" id="NF004849">
    <property type="entry name" value="PRK06200.1"/>
    <property type="match status" value="1"/>
</dbReference>
<dbReference type="EMBL" id="PVUE01000009">
    <property type="protein sequence ID" value="PRZ41571.1"/>
    <property type="molecule type" value="Genomic_DNA"/>
</dbReference>
<dbReference type="Pfam" id="PF13561">
    <property type="entry name" value="adh_short_C2"/>
    <property type="match status" value="1"/>
</dbReference>
<dbReference type="Proteomes" id="UP000237752">
    <property type="component" value="Unassembled WGS sequence"/>
</dbReference>
<name>A0A2T0ZYZ5_9ACTN</name>
<gene>
    <name evidence="3" type="ORF">CLV47_109118</name>
</gene>
<comment type="similarity">
    <text evidence="1">Belongs to the short-chain dehydrogenases/reductases (SDR) family.</text>
</comment>
<evidence type="ECO:0000256" key="2">
    <source>
        <dbReference type="ARBA" id="ARBA00023002"/>
    </source>
</evidence>
<dbReference type="PROSITE" id="PS00061">
    <property type="entry name" value="ADH_SHORT"/>
    <property type="match status" value="1"/>
</dbReference>
<accession>A0A2T0ZYZ5</accession>
<keyword evidence="4" id="KW-1185">Reference proteome</keyword>
<reference evidence="3 4" key="1">
    <citation type="submission" date="2018-03" db="EMBL/GenBank/DDBJ databases">
        <title>Genomic Encyclopedia of Archaeal and Bacterial Type Strains, Phase II (KMG-II): from individual species to whole genera.</title>
        <authorList>
            <person name="Goeker M."/>
        </authorList>
    </citation>
    <scope>NUCLEOTIDE SEQUENCE [LARGE SCALE GENOMIC DNA]</scope>
    <source>
        <strain evidence="3 4">DSM 100065</strain>
    </source>
</reference>
<dbReference type="OrthoDB" id="9803333at2"/>
<dbReference type="PRINTS" id="PR00081">
    <property type="entry name" value="GDHRDH"/>
</dbReference>
<dbReference type="PANTHER" id="PTHR43008:SF4">
    <property type="entry name" value="CHAIN DEHYDROGENASE, PUTATIVE (AFU_ORTHOLOGUE AFUA_4G08710)-RELATED"/>
    <property type="match status" value="1"/>
</dbReference>
<evidence type="ECO:0000313" key="3">
    <source>
        <dbReference type="EMBL" id="PRZ41571.1"/>
    </source>
</evidence>
<dbReference type="Gene3D" id="3.40.50.720">
    <property type="entry name" value="NAD(P)-binding Rossmann-like Domain"/>
    <property type="match status" value="1"/>
</dbReference>
<protein>
    <submittedName>
        <fullName evidence="3">Phthalate 3,4-dihydrodiol dehydrogenase</fullName>
    </submittedName>
</protein>
<dbReference type="PANTHER" id="PTHR43008">
    <property type="entry name" value="BENZIL REDUCTASE"/>
    <property type="match status" value="1"/>
</dbReference>
<dbReference type="AlphaFoldDB" id="A0A2T0ZYZ5"/>
<dbReference type="SUPFAM" id="SSF51735">
    <property type="entry name" value="NAD(P)-binding Rossmann-fold domains"/>
    <property type="match status" value="1"/>
</dbReference>
<dbReference type="InterPro" id="IPR002347">
    <property type="entry name" value="SDR_fam"/>
</dbReference>
<proteinExistence type="inferred from homology"/>